<organism evidence="1 2">
    <name type="scientific">Saprospira grandis DSM 2844</name>
    <dbReference type="NCBI Taxonomy" id="694433"/>
    <lineage>
        <taxon>Bacteria</taxon>
        <taxon>Pseudomonadati</taxon>
        <taxon>Bacteroidota</taxon>
        <taxon>Saprospiria</taxon>
        <taxon>Saprospirales</taxon>
        <taxon>Saprospiraceae</taxon>
        <taxon>Saprospira</taxon>
    </lineage>
</organism>
<reference evidence="2" key="1">
    <citation type="journal article" date="2012" name="Stand. Genomic Sci.">
        <title>Permanent draft genome sequence of the gliding predator Saprospira grandis strain Sa g1 (= HR1).</title>
        <authorList>
            <person name="Mavromatis K."/>
            <person name="Chertkov O."/>
            <person name="Lapidus A."/>
            <person name="Nolan M."/>
            <person name="Lucas S."/>
            <person name="Tice H."/>
            <person name="Del Rio T.G."/>
            <person name="Cheng J.F."/>
            <person name="Han C."/>
            <person name="Tapia R."/>
            <person name="Bruce D."/>
            <person name="Goodwin L.A."/>
            <person name="Pitluck S."/>
            <person name="Huntemann M."/>
            <person name="Liolios K."/>
            <person name="Pagani I."/>
            <person name="Ivanova N."/>
            <person name="Mikhailova N."/>
            <person name="Pati A."/>
            <person name="Chen A."/>
            <person name="Palaniappan K."/>
            <person name="Land M."/>
            <person name="Brambilla E.M."/>
            <person name="Rohde M."/>
            <person name="Spring S."/>
            <person name="Goker M."/>
            <person name="Detter J.C."/>
            <person name="Bristow J."/>
            <person name="Eisen J.A."/>
            <person name="Markowitz V."/>
            <person name="Hugenholtz P."/>
            <person name="Kyrpides N.C."/>
            <person name="Klenk H.P."/>
            <person name="Woyke T."/>
        </authorList>
    </citation>
    <scope>NUCLEOTIDE SEQUENCE [LARGE SCALE GENOMIC DNA]</scope>
    <source>
        <strain evidence="2">DSM 2844</strain>
    </source>
</reference>
<dbReference type="RefSeq" id="WP_002661214.1">
    <property type="nucleotide sequence ID" value="NZ_JH719942.1"/>
</dbReference>
<dbReference type="Proteomes" id="UP000005113">
    <property type="component" value="Unassembled WGS sequence"/>
</dbReference>
<evidence type="ECO:0000313" key="1">
    <source>
        <dbReference type="EMBL" id="EJF55161.1"/>
    </source>
</evidence>
<dbReference type="OrthoDB" id="1491885at2"/>
<evidence type="ECO:0008006" key="3">
    <source>
        <dbReference type="Google" id="ProtNLM"/>
    </source>
</evidence>
<accession>J0Y0X2</accession>
<name>J0Y0X2_9BACT</name>
<dbReference type="AlphaFoldDB" id="J0Y0X2"/>
<dbReference type="EMBL" id="JH719942">
    <property type="protein sequence ID" value="EJF55161.1"/>
    <property type="molecule type" value="Genomic_DNA"/>
</dbReference>
<evidence type="ECO:0000313" key="2">
    <source>
        <dbReference type="Proteomes" id="UP000005113"/>
    </source>
</evidence>
<protein>
    <recommendedName>
        <fullName evidence="3">DUF4294 domain-containing protein</fullName>
    </recommendedName>
</protein>
<dbReference type="Pfam" id="PF14127">
    <property type="entry name" value="DUF4294"/>
    <property type="match status" value="1"/>
</dbReference>
<dbReference type="HOGENOM" id="CLU_1271543_0_0_10"/>
<sequence length="217" mass="26262">MRKLLYILPFLGLSFWVQGQQDSLIREGEYFGTTSFNGEIIPILIIDGDTLPTISGIDVQVSRKRNFENREERRRYHQWRHYGVKVFPLALEAVRLHRQMEEETRGMSRRKKKKYIKQYQKELTPEYEAQLKKLTKSQGYILIKMVERELEQPFYRVIRNFRGRWTAVKWQSMASWYGYNLKTGYDPKDDELLEMILSDLDLSYEYDMYNTDWEKDK</sequence>
<proteinExistence type="predicted"/>
<gene>
    <name evidence="1" type="ORF">SapgrDRAFT_3525</name>
</gene>
<dbReference type="InterPro" id="IPR025636">
    <property type="entry name" value="DUF4294"/>
</dbReference>